<dbReference type="InterPro" id="IPR041164">
    <property type="entry name" value="LDcluster4"/>
</dbReference>
<dbReference type="KEGG" id="nod:FOH10_23555"/>
<dbReference type="GeneID" id="80335339"/>
<dbReference type="Proteomes" id="UP000317039">
    <property type="component" value="Chromosome"/>
</dbReference>
<dbReference type="RefSeq" id="WP_143982361.1">
    <property type="nucleotide sequence ID" value="NZ_CP041695.1"/>
</dbReference>
<dbReference type="GO" id="GO:0005829">
    <property type="term" value="C:cytosol"/>
    <property type="evidence" value="ECO:0007669"/>
    <property type="project" value="TreeGrafter"/>
</dbReference>
<evidence type="ECO:0000313" key="2">
    <source>
        <dbReference type="Proteomes" id="UP000317039"/>
    </source>
</evidence>
<accession>A0A516NQT0</accession>
<dbReference type="AlphaFoldDB" id="A0A516NQT0"/>
<dbReference type="PANTHER" id="PTHR43393">
    <property type="entry name" value="CYTOKININ RIBOSIDE 5'-MONOPHOSPHATE PHOSPHORIBOHYDROLASE"/>
    <property type="match status" value="1"/>
</dbReference>
<sequence length="174" mass="17202">MPSIQVAVCGPRDCTPTDADNAREIGRLLAEAGATVLCGGGTGVMAAVAEGASRAGGLVIGVRPDTDREQVCDGLSAVLYTNMGEARNAVIVWSADAVIVVGGSWGTLSEVALARRRGGVPVISVGGWRVHDADGRPLDAGIEVRTPAAAVATALSCLPPSVSGADGDAAGGVG</sequence>
<dbReference type="Gene3D" id="3.40.50.450">
    <property type="match status" value="1"/>
</dbReference>
<gene>
    <name evidence="1" type="ORF">FOH10_23555</name>
</gene>
<organism evidence="1 2">
    <name type="scientific">Nocardia otitidiscaviarum</name>
    <dbReference type="NCBI Taxonomy" id="1823"/>
    <lineage>
        <taxon>Bacteria</taxon>
        <taxon>Bacillati</taxon>
        <taxon>Actinomycetota</taxon>
        <taxon>Actinomycetes</taxon>
        <taxon>Mycobacteriales</taxon>
        <taxon>Nocardiaceae</taxon>
        <taxon>Nocardia</taxon>
    </lineage>
</organism>
<dbReference type="PANTHER" id="PTHR43393:SF3">
    <property type="entry name" value="LYSINE DECARBOXYLASE-LIKE PROTEIN"/>
    <property type="match status" value="1"/>
</dbReference>
<dbReference type="SUPFAM" id="SSF102405">
    <property type="entry name" value="MCP/YpsA-like"/>
    <property type="match status" value="1"/>
</dbReference>
<protein>
    <submittedName>
        <fullName evidence="1">Dethiobiotin synthetase</fullName>
    </submittedName>
</protein>
<dbReference type="EMBL" id="CP041695">
    <property type="protein sequence ID" value="QDP81249.1"/>
    <property type="molecule type" value="Genomic_DNA"/>
</dbReference>
<reference evidence="1 2" key="1">
    <citation type="submission" date="2019-07" db="EMBL/GenBank/DDBJ databases">
        <title>Complete Genome Sequence and Methylome Analysis of Nocardia otitidis-caviarum NEB252.</title>
        <authorList>
            <person name="Fomenkov A."/>
            <person name="Anton B.P."/>
            <person name="Vincze T."/>
            <person name="Roberts R.J."/>
        </authorList>
    </citation>
    <scope>NUCLEOTIDE SEQUENCE [LARGE SCALE GENOMIC DNA]</scope>
    <source>
        <strain evidence="1 2">NEB252</strain>
    </source>
</reference>
<proteinExistence type="predicted"/>
<dbReference type="Pfam" id="PF18306">
    <property type="entry name" value="LDcluster4"/>
    <property type="match status" value="1"/>
</dbReference>
<name>A0A516NQT0_9NOCA</name>
<evidence type="ECO:0000313" key="1">
    <source>
        <dbReference type="EMBL" id="QDP81249.1"/>
    </source>
</evidence>
<dbReference type="InterPro" id="IPR052341">
    <property type="entry name" value="LOG_family_nucleotidases"/>
</dbReference>